<dbReference type="Proteomes" id="UP001156694">
    <property type="component" value="Unassembled WGS sequence"/>
</dbReference>
<name>A0ABQ5VXF2_9RHOB</name>
<keyword evidence="2" id="KW-1185">Reference proteome</keyword>
<sequence>MNKVLMTAVIVLPLVMFLAFFGENIMTNFTDNADASKAQTDALKSKADGGAW</sequence>
<dbReference type="RefSeq" id="WP_284379107.1">
    <property type="nucleotide sequence ID" value="NZ_BSNN01000007.1"/>
</dbReference>
<gene>
    <name evidence="1" type="ORF">GCM10007939_22190</name>
</gene>
<accession>A0ABQ5VXF2</accession>
<protein>
    <submittedName>
        <fullName evidence="1">Uncharacterized protein</fullName>
    </submittedName>
</protein>
<evidence type="ECO:0000313" key="2">
    <source>
        <dbReference type="Proteomes" id="UP001156694"/>
    </source>
</evidence>
<dbReference type="EMBL" id="BSNN01000007">
    <property type="protein sequence ID" value="GLQ35935.1"/>
    <property type="molecule type" value="Genomic_DNA"/>
</dbReference>
<evidence type="ECO:0000313" key="1">
    <source>
        <dbReference type="EMBL" id="GLQ35935.1"/>
    </source>
</evidence>
<organism evidence="1 2">
    <name type="scientific">Amylibacter marinus</name>
    <dbReference type="NCBI Taxonomy" id="1475483"/>
    <lineage>
        <taxon>Bacteria</taxon>
        <taxon>Pseudomonadati</taxon>
        <taxon>Pseudomonadota</taxon>
        <taxon>Alphaproteobacteria</taxon>
        <taxon>Rhodobacterales</taxon>
        <taxon>Paracoccaceae</taxon>
        <taxon>Amylibacter</taxon>
    </lineage>
</organism>
<reference evidence="2" key="1">
    <citation type="journal article" date="2019" name="Int. J. Syst. Evol. Microbiol.">
        <title>The Global Catalogue of Microorganisms (GCM) 10K type strain sequencing project: providing services to taxonomists for standard genome sequencing and annotation.</title>
        <authorList>
            <consortium name="The Broad Institute Genomics Platform"/>
            <consortium name="The Broad Institute Genome Sequencing Center for Infectious Disease"/>
            <person name="Wu L."/>
            <person name="Ma J."/>
        </authorList>
    </citation>
    <scope>NUCLEOTIDE SEQUENCE [LARGE SCALE GENOMIC DNA]</scope>
    <source>
        <strain evidence="2">NBRC 110140</strain>
    </source>
</reference>
<comment type="caution">
    <text evidence="1">The sequence shown here is derived from an EMBL/GenBank/DDBJ whole genome shotgun (WGS) entry which is preliminary data.</text>
</comment>
<proteinExistence type="predicted"/>